<keyword evidence="4" id="KW-0539">Nucleus</keyword>
<dbReference type="OrthoDB" id="9628807at2759"/>
<dbReference type="GO" id="GO:0005737">
    <property type="term" value="C:cytoplasm"/>
    <property type="evidence" value="ECO:0007669"/>
    <property type="project" value="TreeGrafter"/>
</dbReference>
<dbReference type="Pfam" id="PF09806">
    <property type="entry name" value="CDK2AP"/>
    <property type="match status" value="1"/>
</dbReference>
<keyword evidence="3" id="KW-0597">Phosphoprotein</keyword>
<keyword evidence="6" id="KW-1185">Reference proteome</keyword>
<dbReference type="Proteomes" id="UP001142055">
    <property type="component" value="Chromosome 1"/>
</dbReference>
<dbReference type="PANTHER" id="PTHR22607">
    <property type="entry name" value="DELETED IN ORAL CANCER 1/CDK2-ASSOCIATED PROTEIN 1"/>
    <property type="match status" value="1"/>
</dbReference>
<proteinExistence type="inferred from homology"/>
<dbReference type="InterPro" id="IPR017266">
    <property type="entry name" value="DOC_1/2"/>
</dbReference>
<gene>
    <name evidence="5" type="ORF">RDWZM_003709</name>
</gene>
<dbReference type="PANTHER" id="PTHR22607:SF3">
    <property type="entry name" value="CDK2-ASSOCIATED PROTEIN 1, ISOFORM B"/>
    <property type="match status" value="1"/>
</dbReference>
<dbReference type="GO" id="GO:0005634">
    <property type="term" value="C:nucleus"/>
    <property type="evidence" value="ECO:0007669"/>
    <property type="project" value="UniProtKB-SubCell"/>
</dbReference>
<comment type="similarity">
    <text evidence="2">Belongs to the CDK2AP family.</text>
</comment>
<evidence type="ECO:0000313" key="5">
    <source>
        <dbReference type="EMBL" id="KAJ6225164.1"/>
    </source>
</evidence>
<evidence type="ECO:0000313" key="6">
    <source>
        <dbReference type="Proteomes" id="UP001142055"/>
    </source>
</evidence>
<dbReference type="Gene3D" id="6.10.140.1300">
    <property type="match status" value="1"/>
</dbReference>
<evidence type="ECO:0000256" key="4">
    <source>
        <dbReference type="ARBA" id="ARBA00023242"/>
    </source>
</evidence>
<sequence>MDHRASTSSSGNGIQLPPGFVLDEATKNAMQLLLSQQYNTTQPQVQTNDTIILTQNALAANVPTLHTPTIMSYLGYGNTFQPSKDKSFAAKYSKLMEVIDEIGRDVRPLYTCSKNPTDRIRRQIIQARQLVRECLVEVDRAQR</sequence>
<comment type="subcellular location">
    <subcellularLocation>
        <location evidence="1">Nucleus</location>
    </subcellularLocation>
</comment>
<organism evidence="5 6">
    <name type="scientific">Blomia tropicalis</name>
    <name type="common">Mite</name>
    <dbReference type="NCBI Taxonomy" id="40697"/>
    <lineage>
        <taxon>Eukaryota</taxon>
        <taxon>Metazoa</taxon>
        <taxon>Ecdysozoa</taxon>
        <taxon>Arthropoda</taxon>
        <taxon>Chelicerata</taxon>
        <taxon>Arachnida</taxon>
        <taxon>Acari</taxon>
        <taxon>Acariformes</taxon>
        <taxon>Sarcoptiformes</taxon>
        <taxon>Astigmata</taxon>
        <taxon>Glycyphagoidea</taxon>
        <taxon>Echimyopodidae</taxon>
        <taxon>Blomia</taxon>
    </lineage>
</organism>
<comment type="caution">
    <text evidence="5">The sequence shown here is derived from an EMBL/GenBank/DDBJ whole genome shotgun (WGS) entry which is preliminary data.</text>
</comment>
<name>A0A9Q0MG46_BLOTA</name>
<dbReference type="EMBL" id="JAPWDV010000001">
    <property type="protein sequence ID" value="KAJ6225164.1"/>
    <property type="molecule type" value="Genomic_DNA"/>
</dbReference>
<evidence type="ECO:0000256" key="2">
    <source>
        <dbReference type="ARBA" id="ARBA00008485"/>
    </source>
</evidence>
<evidence type="ECO:0000256" key="3">
    <source>
        <dbReference type="ARBA" id="ARBA00022553"/>
    </source>
</evidence>
<evidence type="ECO:0008006" key="7">
    <source>
        <dbReference type="Google" id="ProtNLM"/>
    </source>
</evidence>
<dbReference type="AlphaFoldDB" id="A0A9Q0MG46"/>
<accession>A0A9Q0MG46</accession>
<reference evidence="5" key="1">
    <citation type="submission" date="2022-12" db="EMBL/GenBank/DDBJ databases">
        <title>Genome assemblies of Blomia tropicalis.</title>
        <authorList>
            <person name="Cui Y."/>
        </authorList>
    </citation>
    <scope>NUCLEOTIDE SEQUENCE</scope>
    <source>
        <tissue evidence="5">Adult mites</tissue>
    </source>
</reference>
<evidence type="ECO:0000256" key="1">
    <source>
        <dbReference type="ARBA" id="ARBA00004123"/>
    </source>
</evidence>
<protein>
    <recommendedName>
        <fullName evidence="7">Cyclin-dependent kinase 2-associated protein 1</fullName>
    </recommendedName>
</protein>